<dbReference type="AlphaFoldDB" id="A0AAV9XR53"/>
<organism evidence="3 4">
    <name type="scientific">Orbilia ellipsospora</name>
    <dbReference type="NCBI Taxonomy" id="2528407"/>
    <lineage>
        <taxon>Eukaryota</taxon>
        <taxon>Fungi</taxon>
        <taxon>Dikarya</taxon>
        <taxon>Ascomycota</taxon>
        <taxon>Pezizomycotina</taxon>
        <taxon>Orbiliomycetes</taxon>
        <taxon>Orbiliales</taxon>
        <taxon>Orbiliaceae</taxon>
        <taxon>Orbilia</taxon>
    </lineage>
</organism>
<sequence length="213" mass="22179">MACCPSGTFCLNPLTIANHTDNTGCCPTDDDCSNAIEYYRACADSTWSLYNTTDGLPFCCISGYEGAATSRYDVCRAGALQPGEMSLPAVPQGIITMSSSSVPTSSTGPSTTSPTDPTPTGSMPSRSTSIGPGVIAGIAIGSIAGLTIIGFLAWYFGRRAGIKLTAATAQVGGIDDGLPLTYSEHMRINHPPHPQFTEYREVPQKPSGAELEG</sequence>
<keyword evidence="2" id="KW-0472">Membrane</keyword>
<dbReference type="EMBL" id="JAVHJO010000001">
    <property type="protein sequence ID" value="KAK6544569.1"/>
    <property type="molecule type" value="Genomic_DNA"/>
</dbReference>
<keyword evidence="4" id="KW-1185">Reference proteome</keyword>
<evidence type="ECO:0000256" key="1">
    <source>
        <dbReference type="SAM" id="MobiDB-lite"/>
    </source>
</evidence>
<evidence type="ECO:0000313" key="4">
    <source>
        <dbReference type="Proteomes" id="UP001365542"/>
    </source>
</evidence>
<dbReference type="Proteomes" id="UP001365542">
    <property type="component" value="Unassembled WGS sequence"/>
</dbReference>
<keyword evidence="2" id="KW-0812">Transmembrane</keyword>
<comment type="caution">
    <text evidence="3">The sequence shown here is derived from an EMBL/GenBank/DDBJ whole genome shotgun (WGS) entry which is preliminary data.</text>
</comment>
<gene>
    <name evidence="3" type="ORF">TWF694_001257</name>
</gene>
<proteinExistence type="predicted"/>
<name>A0AAV9XR53_9PEZI</name>
<keyword evidence="2" id="KW-1133">Transmembrane helix</keyword>
<evidence type="ECO:0000256" key="2">
    <source>
        <dbReference type="SAM" id="Phobius"/>
    </source>
</evidence>
<feature type="transmembrane region" description="Helical" evidence="2">
    <location>
        <begin position="134"/>
        <end position="156"/>
    </location>
</feature>
<protein>
    <submittedName>
        <fullName evidence="3">Uncharacterized protein</fullName>
    </submittedName>
</protein>
<feature type="region of interest" description="Disordered" evidence="1">
    <location>
        <begin position="98"/>
        <end position="128"/>
    </location>
</feature>
<dbReference type="CDD" id="cd12087">
    <property type="entry name" value="TM_EGFR-like"/>
    <property type="match status" value="1"/>
</dbReference>
<reference evidence="3 4" key="1">
    <citation type="submission" date="2019-10" db="EMBL/GenBank/DDBJ databases">
        <authorList>
            <person name="Palmer J.M."/>
        </authorList>
    </citation>
    <scope>NUCLEOTIDE SEQUENCE [LARGE SCALE GENOMIC DNA]</scope>
    <source>
        <strain evidence="3 4">TWF694</strain>
    </source>
</reference>
<evidence type="ECO:0000313" key="3">
    <source>
        <dbReference type="EMBL" id="KAK6544569.1"/>
    </source>
</evidence>
<feature type="region of interest" description="Disordered" evidence="1">
    <location>
        <begin position="190"/>
        <end position="213"/>
    </location>
</feature>
<accession>A0AAV9XR53</accession>